<sequence length="127" mass="14910">MSRNIVIQYLTWHFFDTTKGILGAWQNCLKFNLNYWSVPLLLKTWFSPWRRYQYSYGKGFSFTKYFEVFTFNMTSRILGAIMRSVLIVLGLLTEVSVFLVGSTVLLIWLVLPILLALSFIYGFKILL</sequence>
<gene>
    <name evidence="2" type="ORF">A2654_00910</name>
</gene>
<evidence type="ECO:0000256" key="1">
    <source>
        <dbReference type="SAM" id="Phobius"/>
    </source>
</evidence>
<feature type="transmembrane region" description="Helical" evidence="1">
    <location>
        <begin position="80"/>
        <end position="99"/>
    </location>
</feature>
<feature type="transmembrane region" description="Helical" evidence="1">
    <location>
        <begin position="105"/>
        <end position="123"/>
    </location>
</feature>
<organism evidence="2 3">
    <name type="scientific">Candidatus Nealsonbacteria bacterium RIFCSPHIGHO2_01_FULL_43_31</name>
    <dbReference type="NCBI Taxonomy" id="1801665"/>
    <lineage>
        <taxon>Bacteria</taxon>
        <taxon>Candidatus Nealsoniibacteriota</taxon>
    </lineage>
</organism>
<keyword evidence="1" id="KW-1133">Transmembrane helix</keyword>
<dbReference type="Proteomes" id="UP000178721">
    <property type="component" value="Unassembled WGS sequence"/>
</dbReference>
<evidence type="ECO:0000313" key="3">
    <source>
        <dbReference type="Proteomes" id="UP000178721"/>
    </source>
</evidence>
<evidence type="ECO:0000313" key="2">
    <source>
        <dbReference type="EMBL" id="OGZ20652.1"/>
    </source>
</evidence>
<protein>
    <submittedName>
        <fullName evidence="2">Uncharacterized protein</fullName>
    </submittedName>
</protein>
<keyword evidence="1" id="KW-0472">Membrane</keyword>
<accession>A0A1G2E4R4</accession>
<name>A0A1G2E4R4_9BACT</name>
<proteinExistence type="predicted"/>
<comment type="caution">
    <text evidence="2">The sequence shown here is derived from an EMBL/GenBank/DDBJ whole genome shotgun (WGS) entry which is preliminary data.</text>
</comment>
<reference evidence="2 3" key="1">
    <citation type="journal article" date="2016" name="Nat. Commun.">
        <title>Thousands of microbial genomes shed light on interconnected biogeochemical processes in an aquifer system.</title>
        <authorList>
            <person name="Anantharaman K."/>
            <person name="Brown C.T."/>
            <person name="Hug L.A."/>
            <person name="Sharon I."/>
            <person name="Castelle C.J."/>
            <person name="Probst A.J."/>
            <person name="Thomas B.C."/>
            <person name="Singh A."/>
            <person name="Wilkins M.J."/>
            <person name="Karaoz U."/>
            <person name="Brodie E.L."/>
            <person name="Williams K.H."/>
            <person name="Hubbard S.S."/>
            <person name="Banfield J.F."/>
        </authorList>
    </citation>
    <scope>NUCLEOTIDE SEQUENCE [LARGE SCALE GENOMIC DNA]</scope>
</reference>
<dbReference type="AlphaFoldDB" id="A0A1G2E4R4"/>
<dbReference type="EMBL" id="MHMA01000005">
    <property type="protein sequence ID" value="OGZ20652.1"/>
    <property type="molecule type" value="Genomic_DNA"/>
</dbReference>
<keyword evidence="1" id="KW-0812">Transmembrane</keyword>